<evidence type="ECO:0000313" key="7">
    <source>
        <dbReference type="EMBL" id="ENX35550.1"/>
    </source>
</evidence>
<dbReference type="InterPro" id="IPR008638">
    <property type="entry name" value="FhaB/CdiA-like_TPS"/>
</dbReference>
<dbReference type="OrthoDB" id="2664633at2"/>
<dbReference type="Gene3D" id="2.160.20.10">
    <property type="entry name" value="Single-stranded right-handed beta-helix, Pectin lyase-like"/>
    <property type="match status" value="1"/>
</dbReference>
<evidence type="ECO:0000256" key="3">
    <source>
        <dbReference type="ARBA" id="ARBA00022913"/>
    </source>
</evidence>
<dbReference type="Pfam" id="PF13018">
    <property type="entry name" value="ESPR"/>
    <property type="match status" value="1"/>
</dbReference>
<protein>
    <recommendedName>
        <fullName evidence="6">Filamentous haemagglutinin FhaB/tRNA nuclease CdiA-like TPS domain-containing protein</fullName>
    </recommendedName>
</protein>
<proteinExistence type="predicted"/>
<dbReference type="GO" id="GO:0090729">
    <property type="term" value="F:toxin activity"/>
    <property type="evidence" value="ECO:0007669"/>
    <property type="project" value="UniProtKB-KW"/>
</dbReference>
<dbReference type="InterPro" id="IPR011050">
    <property type="entry name" value="Pectin_lyase_fold/virulence"/>
</dbReference>
<feature type="coiled-coil region" evidence="5">
    <location>
        <begin position="951"/>
        <end position="978"/>
    </location>
</feature>
<comment type="caution">
    <text evidence="7">The sequence shown here is derived from an EMBL/GenBank/DDBJ whole genome shotgun (WGS) entry which is preliminary data.</text>
</comment>
<dbReference type="Proteomes" id="UP000013009">
    <property type="component" value="Unassembled WGS sequence"/>
</dbReference>
<dbReference type="InterPro" id="IPR012334">
    <property type="entry name" value="Pectin_lyas_fold"/>
</dbReference>
<dbReference type="InterPro" id="IPR006914">
    <property type="entry name" value="VENN_dom"/>
</dbReference>
<comment type="subcellular location">
    <subcellularLocation>
        <location evidence="1">Target cell</location>
        <location evidence="1">Target cell cytoplasm</location>
    </subcellularLocation>
</comment>
<evidence type="ECO:0000313" key="8">
    <source>
        <dbReference type="Proteomes" id="UP000013009"/>
    </source>
</evidence>
<dbReference type="HOGENOM" id="CLU_234961_0_0_6"/>
<keyword evidence="5" id="KW-0175">Coiled coil</keyword>
<dbReference type="PATRIC" id="fig|1217695.3.peg.1185"/>
<gene>
    <name evidence="7" type="ORF">F889_01219</name>
</gene>
<evidence type="ECO:0000256" key="5">
    <source>
        <dbReference type="SAM" id="Coils"/>
    </source>
</evidence>
<sequence length="1956" mass="205423">MNKQFYRTKFNAKLGTYVAVSELAKSHQGDTSPRIKTSIHDNGETETSIVVTGQRTLKQLVLALSALMAISPIYANVVVNNGAAAVNKATVLKEGNAANIWITAPSASGVSRNSYTQFDVNQNGVILNNSRGAATSQITKTSIAANPNLAKGAATTIVNEVVSTNPSLLQGNLEVLGSRANVVIANPTGITVNGGGFINANQVTLSTGVLGYNTDGSIKDHTVKQGAITINPDVNNRGLGGNANNPIALELLGRSIAINAPVNADTITAVTGANAITAETGAVTTTAGTWVVPMVAIDVAQLGGLYANSIYLHANEAGVGVNNAGVIQAQNNVVLNSNGKIEHKGTIISTSKTQGLVSINTTGADVTGDINLFGNIDSNSMISIDSGNHLNVNAKEIKINNGGVVSSPLLINAKGNLNLAANSRIFNDASRGDLYIEAENINLATNSEVRSNRGSANINILNNLISAQNAGLVVSYDLNIAAGNKQELTGSILQATLGTINLQAGSKQTKGLINIQDGTIWAGENLNLNSSGDIKIKNMGLVGDNSFSKVKNINAYTGQNLTWEHTGTALPQISGKVQLDAANQLNLLNGTLSAKDDINLQANQLVLGSALTSDKSINITSKVSDLTLSHALTAKGDINASATIGSLTTSGLKATSHDGKLSLMANKNVTLTHAGPSRSILLGAQGVNIASVGDGDVTSSSTDLYSSQGNILVSSNLKNTLTDTTLNATKNIEVFAKDNLTLDGLITLGRAHTALSSKKNIYINSIAGVADAPVNTLSPQSQFNSNGVLSITSGKNINVQNARLTAGALLIEAGESLNGFKSMELNATGSDLLKNDTKLNSLNGDLSIQTGSDLTIDPTKHKLSAVGDIDLVSKKGNLTLIGYGGASGNGSEKVVNLNTVNGGINLQGNKIELQGSQLNAAKDISIVSTGGDLVIDGVKNTLVNFKPITRLNYVEAELIKLNETKKQIEESSQFLKDKQALIDLVKSNSSQYINKTVRYSTDSLNQELMKKFESEILNFYKKYNTVIKIEAVSIPLPPPMMNQGYLGIVGVKTDFDTPLATEIKEKIEEKAYYSQLLNGYEHTGSEVTSTVGKIDIVSAKGISISGSDINAKKGEVNIEAAGTLTGVEHQIQGKYKNEKPNSVKQGAIQGSVVIDGLQDSYEIGQTSNDNYNWRSPINVTNINGDKGVKIKATGKAATDNLILQGVGITANNGDVNIEAYKNIIFDVAIENGYDKSKKVETKRKWYGKKKTTTTVKIAEQSSGVSVDIDAKNINIKSQEVNTKEMTGQNRTSIDMYSSQLTSNGGKISIQAGGDLNFLTANDESLNTTDISKKSSFVGIKLNSSKTTNTRNIKSELPAVLNADYIGTKSGFDTRLKGTVFNYLEGAEIQAGGNIILEGASTTVTETLKKESNSVVWQSMQDKGSITETAKLPSFNGLTPPKFIANGGLTVQVPVVTGQNNDVRAEVIKLSNQPGNEYLKDLIARKDVNWEAVKLAQESWDYKSQGLTAAGAAILAIAITAVSGGAGIGAILGTSGTMTNAALLSLTTQASISLINNGGDISATFKELGSKDSIKITVTAAVTAGLMEGVSTSLKIDIKELPTVEKMTNNFVQGVGSNLISSTLQGESLSDSINKALLSGLSSSLQGELAGKIKGLEDVDYVLHKIAHAAAGCLAGALQKSCEAGAIGAAIGEIVAGQLNDGSKQLTLNEKEKIINQSKLVASVVAAYTGYDVNAAASSADNAVRNNNTAYAFDPATFDEILNEKAEPLKVTYYRDKNNQVMMCLSALITPCNVSGTPVSISEIFDALVGPTLEVIDKTPQGQGKKKVVNVIEELVTKKSIQATGRVASRVNVRNGDANITGSGLEYAWKKHGGSWGTNKSAFTISKDELKLLLQNPQVVKTPAYQSSTSGNYIRTVDVGRNIGVDSKNGGKPTTIMTVITDKQGNLVNTFPGKTIN</sequence>
<dbReference type="InterPro" id="IPR006915">
    <property type="entry name" value="DUF637_hemagglutn_put"/>
</dbReference>
<evidence type="ECO:0000259" key="6">
    <source>
        <dbReference type="SMART" id="SM00912"/>
    </source>
</evidence>
<evidence type="ECO:0000256" key="2">
    <source>
        <dbReference type="ARBA" id="ARBA00022656"/>
    </source>
</evidence>
<feature type="domain" description="Filamentous haemagglutinin FhaB/tRNA nuclease CdiA-like TPS" evidence="6">
    <location>
        <begin position="94"/>
        <end position="215"/>
    </location>
</feature>
<dbReference type="Pfam" id="PF05860">
    <property type="entry name" value="TPS"/>
    <property type="match status" value="1"/>
</dbReference>
<keyword evidence="4" id="KW-0843">Virulence</keyword>
<name>N9RAC8_9GAMM</name>
<accession>N9RAC8</accession>
<dbReference type="EMBL" id="APRZ01000011">
    <property type="protein sequence ID" value="ENX35550.1"/>
    <property type="molecule type" value="Genomic_DNA"/>
</dbReference>
<evidence type="ECO:0000256" key="1">
    <source>
        <dbReference type="ARBA" id="ARBA00004219"/>
    </source>
</evidence>
<organism evidence="7 8">
    <name type="scientific">Acinetobacter colistiniresistens</name>
    <dbReference type="NCBI Taxonomy" id="280145"/>
    <lineage>
        <taxon>Bacteria</taxon>
        <taxon>Pseudomonadati</taxon>
        <taxon>Pseudomonadota</taxon>
        <taxon>Gammaproteobacteria</taxon>
        <taxon>Moraxellales</taxon>
        <taxon>Moraxellaceae</taxon>
        <taxon>Acinetobacter</taxon>
    </lineage>
</organism>
<keyword evidence="3" id="KW-1266">Target cell cytoplasm</keyword>
<dbReference type="SMART" id="SM00912">
    <property type="entry name" value="Haemagg_act"/>
    <property type="match status" value="1"/>
</dbReference>
<dbReference type="SUPFAM" id="SSF51126">
    <property type="entry name" value="Pectin lyase-like"/>
    <property type="match status" value="1"/>
</dbReference>
<dbReference type="InterPro" id="IPR024973">
    <property type="entry name" value="ESPR"/>
</dbReference>
<keyword evidence="2" id="KW-0800">Toxin</keyword>
<reference evidence="7 8" key="1">
    <citation type="submission" date="2013-02" db="EMBL/GenBank/DDBJ databases">
        <title>The Genome Sequence of Acinetobacter sp. NIPH 1859.</title>
        <authorList>
            <consortium name="The Broad Institute Genome Sequencing Platform"/>
            <consortium name="The Broad Institute Genome Sequencing Center for Infectious Disease"/>
            <person name="Cerqueira G."/>
            <person name="Feldgarden M."/>
            <person name="Courvalin P."/>
            <person name="Perichon B."/>
            <person name="Grillot-Courvalin C."/>
            <person name="Clermont D."/>
            <person name="Rocha E."/>
            <person name="Yoon E.-J."/>
            <person name="Nemec A."/>
            <person name="Walker B."/>
            <person name="Young S.K."/>
            <person name="Zeng Q."/>
            <person name="Gargeya S."/>
            <person name="Fitzgerald M."/>
            <person name="Haas B."/>
            <person name="Abouelleil A."/>
            <person name="Alvarado L."/>
            <person name="Arachchi H.M."/>
            <person name="Berlin A.M."/>
            <person name="Chapman S.B."/>
            <person name="Dewar J."/>
            <person name="Goldberg J."/>
            <person name="Griggs A."/>
            <person name="Gujja S."/>
            <person name="Hansen M."/>
            <person name="Howarth C."/>
            <person name="Imamovic A."/>
            <person name="Larimer J."/>
            <person name="McCowan C."/>
            <person name="Murphy C."/>
            <person name="Neiman D."/>
            <person name="Pearson M."/>
            <person name="Priest M."/>
            <person name="Roberts A."/>
            <person name="Saif S."/>
            <person name="Shea T."/>
            <person name="Sisk P."/>
            <person name="Sykes S."/>
            <person name="Wortman J."/>
            <person name="Nusbaum C."/>
            <person name="Birren B."/>
        </authorList>
    </citation>
    <scope>NUCLEOTIDE SEQUENCE [LARGE SCALE GENOMIC DNA]</scope>
    <source>
        <strain evidence="7 8">NIPH 1859</strain>
    </source>
</reference>
<dbReference type="NCBIfam" id="TIGR01901">
    <property type="entry name" value="adhes_NPXG"/>
    <property type="match status" value="1"/>
</dbReference>
<dbReference type="Pfam" id="PF04829">
    <property type="entry name" value="PT-VENN"/>
    <property type="match status" value="1"/>
</dbReference>
<keyword evidence="8" id="KW-1185">Reference proteome</keyword>
<evidence type="ECO:0000256" key="4">
    <source>
        <dbReference type="ARBA" id="ARBA00023026"/>
    </source>
</evidence>
<dbReference type="Pfam" id="PF04830">
    <property type="entry name" value="DUF637"/>
    <property type="match status" value="1"/>
</dbReference>
<dbReference type="RefSeq" id="WP_005271621.1">
    <property type="nucleotide sequence ID" value="NZ_KB850194.1"/>
</dbReference>